<dbReference type="PANTHER" id="PTHR45168">
    <property type="entry name" value="DNAJ HOMOLOG SUBFAMILY B MEMBER 2"/>
    <property type="match status" value="1"/>
</dbReference>
<dbReference type="GO" id="GO:0051082">
    <property type="term" value="F:unfolded protein binding"/>
    <property type="evidence" value="ECO:0007669"/>
    <property type="project" value="InterPro"/>
</dbReference>
<dbReference type="PROSITE" id="PS50076">
    <property type="entry name" value="DNAJ_2"/>
    <property type="match status" value="1"/>
</dbReference>
<dbReference type="InterPro" id="IPR001623">
    <property type="entry name" value="DnaJ_domain"/>
</dbReference>
<accession>A0A8R1EHG9</accession>
<reference evidence="4" key="2">
    <citation type="submission" date="2022-06" db="UniProtKB">
        <authorList>
            <consortium name="EnsemblMetazoa"/>
        </authorList>
    </citation>
    <scope>IDENTIFICATION</scope>
    <source>
        <strain evidence="4">DF5081</strain>
    </source>
</reference>
<feature type="region of interest" description="Disordered" evidence="2">
    <location>
        <begin position="66"/>
        <end position="86"/>
    </location>
</feature>
<organism evidence="4 5">
    <name type="scientific">Caenorhabditis japonica</name>
    <dbReference type="NCBI Taxonomy" id="281687"/>
    <lineage>
        <taxon>Eukaryota</taxon>
        <taxon>Metazoa</taxon>
        <taxon>Ecdysozoa</taxon>
        <taxon>Nematoda</taxon>
        <taxon>Chromadorea</taxon>
        <taxon>Rhabditida</taxon>
        <taxon>Rhabditina</taxon>
        <taxon>Rhabditomorpha</taxon>
        <taxon>Rhabditoidea</taxon>
        <taxon>Rhabditidae</taxon>
        <taxon>Peloderinae</taxon>
        <taxon>Caenorhabditis</taxon>
    </lineage>
</organism>
<keyword evidence="1" id="KW-0143">Chaperone</keyword>
<evidence type="ECO:0000259" key="3">
    <source>
        <dbReference type="PROSITE" id="PS50076"/>
    </source>
</evidence>
<dbReference type="EnsemblMetazoa" id="CJA35013.1">
    <property type="protein sequence ID" value="CJA35013.1"/>
    <property type="gene ID" value="WBGene00210860"/>
</dbReference>
<dbReference type="Pfam" id="PF00226">
    <property type="entry name" value="DnaJ"/>
    <property type="match status" value="1"/>
</dbReference>
<evidence type="ECO:0000256" key="1">
    <source>
        <dbReference type="ARBA" id="ARBA00023186"/>
    </source>
</evidence>
<proteinExistence type="predicted"/>
<evidence type="ECO:0000256" key="2">
    <source>
        <dbReference type="SAM" id="MobiDB-lite"/>
    </source>
</evidence>
<dbReference type="GO" id="GO:0030544">
    <property type="term" value="F:Hsp70 protein binding"/>
    <property type="evidence" value="ECO:0007669"/>
    <property type="project" value="InterPro"/>
</dbReference>
<protein>
    <submittedName>
        <fullName evidence="4">J domain-containing protein</fullName>
    </submittedName>
</protein>
<dbReference type="Gene3D" id="1.10.287.110">
    <property type="entry name" value="DnaJ domain"/>
    <property type="match status" value="1"/>
</dbReference>
<evidence type="ECO:0000313" key="4">
    <source>
        <dbReference type="EnsemblMetazoa" id="CJA35013.1"/>
    </source>
</evidence>
<dbReference type="CDD" id="cd06257">
    <property type="entry name" value="DnaJ"/>
    <property type="match status" value="1"/>
</dbReference>
<dbReference type="PANTHER" id="PTHR45168:SF3">
    <property type="entry name" value="DNAJ HEAT SHOCK PROTEIN FAMILY (HSP40) MEMBER B2"/>
    <property type="match status" value="1"/>
</dbReference>
<keyword evidence="5" id="KW-1185">Reference proteome</keyword>
<reference evidence="5" key="1">
    <citation type="submission" date="2010-08" db="EMBL/GenBank/DDBJ databases">
        <authorList>
            <consortium name="Caenorhabditis japonica Sequencing Consortium"/>
            <person name="Wilson R.K."/>
        </authorList>
    </citation>
    <scope>NUCLEOTIDE SEQUENCE [LARGE SCALE GENOMIC DNA]</scope>
    <source>
        <strain evidence="5">DF5081</strain>
    </source>
</reference>
<dbReference type="OMA" id="FTYDEYD"/>
<dbReference type="SUPFAM" id="SSF46565">
    <property type="entry name" value="Chaperone J-domain"/>
    <property type="match status" value="1"/>
</dbReference>
<evidence type="ECO:0000313" key="5">
    <source>
        <dbReference type="Proteomes" id="UP000005237"/>
    </source>
</evidence>
<sequence length="243" mass="27876">MAPREDSPYTTLGISSTSDDLEIKKAYRKLALKWHPDKHTDDKSKEEAEQKFKKIAQAYEILTDKKKRADLDRSENPGLHRRRSTPGFRMHSHDLFRSPFDIFREFCQDPFNNGFFDDPFPFPDVDSYAFKNGPRSADFHTKHNYHRFPPSRVHIFYDDVKKERDDKNSFSTVIRFSSPTEPGKNATVRKTSTSTKVVDGKKIVTKTVENGDEHIVEVHEDGELKCRTVSTPPASPAVVVSAT</sequence>
<feature type="domain" description="J" evidence="3">
    <location>
        <begin position="7"/>
        <end position="75"/>
    </location>
</feature>
<dbReference type="SMART" id="SM00271">
    <property type="entry name" value="DnaJ"/>
    <property type="match status" value="1"/>
</dbReference>
<name>A0A8R1EHG9_CAEJA</name>
<dbReference type="PRINTS" id="PR00625">
    <property type="entry name" value="JDOMAIN"/>
</dbReference>
<dbReference type="InterPro" id="IPR043183">
    <property type="entry name" value="DNJB2/6-like"/>
</dbReference>
<dbReference type="Proteomes" id="UP000005237">
    <property type="component" value="Unassembled WGS sequence"/>
</dbReference>
<dbReference type="AlphaFoldDB" id="A0A8R1EHG9"/>
<dbReference type="InterPro" id="IPR036869">
    <property type="entry name" value="J_dom_sf"/>
</dbReference>
<feature type="compositionally biased region" description="Basic and acidic residues" evidence="2">
    <location>
        <begin position="66"/>
        <end position="75"/>
    </location>
</feature>